<keyword evidence="4" id="KW-1185">Reference proteome</keyword>
<dbReference type="PANTHER" id="PTHR11851">
    <property type="entry name" value="METALLOPROTEASE"/>
    <property type="match status" value="1"/>
</dbReference>
<dbReference type="Gene3D" id="3.30.830.10">
    <property type="entry name" value="Metalloenzyme, LuxS/M16 peptidase-like"/>
    <property type="match status" value="2"/>
</dbReference>
<name>A0A2P7Q114_9FIRM</name>
<dbReference type="RefSeq" id="WP_106776400.1">
    <property type="nucleotide sequence ID" value="NZ_JBGGGQ010000001.1"/>
</dbReference>
<keyword evidence="3" id="KW-0378">Hydrolase</keyword>
<evidence type="ECO:0000259" key="1">
    <source>
        <dbReference type="Pfam" id="PF00675"/>
    </source>
</evidence>
<dbReference type="InterPro" id="IPR050361">
    <property type="entry name" value="MPP/UQCRC_Complex"/>
</dbReference>
<dbReference type="InterPro" id="IPR011249">
    <property type="entry name" value="Metalloenz_LuxS/M16"/>
</dbReference>
<gene>
    <name evidence="3" type="ORF">UF10_03260</name>
</gene>
<dbReference type="OrthoDB" id="9811314at2"/>
<dbReference type="Pfam" id="PF00675">
    <property type="entry name" value="Peptidase_M16"/>
    <property type="match status" value="1"/>
</dbReference>
<dbReference type="Pfam" id="PF05193">
    <property type="entry name" value="Peptidase_M16_C"/>
    <property type="match status" value="1"/>
</dbReference>
<dbReference type="NCBIfam" id="NF047421">
    <property type="entry name" value="YfmH_fam"/>
    <property type="match status" value="1"/>
</dbReference>
<keyword evidence="3" id="KW-0645">Protease</keyword>
<dbReference type="EMBL" id="JYGE01000003">
    <property type="protein sequence ID" value="PSJ31663.1"/>
    <property type="molecule type" value="Genomic_DNA"/>
</dbReference>
<evidence type="ECO:0000313" key="4">
    <source>
        <dbReference type="Proteomes" id="UP000241434"/>
    </source>
</evidence>
<dbReference type="Proteomes" id="UP000241434">
    <property type="component" value="Unassembled WGS sequence"/>
</dbReference>
<dbReference type="GO" id="GO:0046872">
    <property type="term" value="F:metal ion binding"/>
    <property type="evidence" value="ECO:0007669"/>
    <property type="project" value="InterPro"/>
</dbReference>
<dbReference type="InterPro" id="IPR007863">
    <property type="entry name" value="Peptidase_M16_C"/>
</dbReference>
<sequence>MNKIYNDIINEELYFDKMENGLEVFYIPKKGFVNKYAVLGVDFGSNDLEFVPIGETEKIRVSEGIAHFLEHKMFEQADGSNAFDEFSRLGASANAFTGFTMTAYLFSATENFYPSLKHLIEYVEAPYYTEENVEKEKGIIAQEIKMYQDDPDWNVYFNCLKAMYSKHHTNIDIAGSVDSIYKITPEELYKCYNTFYNPANMKLFIVGDLDPDKLIETIKEANNDDIDFSENIERFMEKEPLEINESLIVDKYTVSMPMFYIGYKDEFVKREARESLKLEIITDMLFDIIFSESGDLHQNLYNEGLIVGGISGGYLSQKDYAYAVASGASKDPREVKKRIDEYIENLKKTGIDSYEFEINKKKKIGGFLKSFDSINYIANNFLNYMFRGINFLEYFEVLKEVEIEDINKRLYEFFKEDNSVLSIVEPKETTREFNQ</sequence>
<feature type="domain" description="Peptidase M16 N-terminal" evidence="1">
    <location>
        <begin position="60"/>
        <end position="173"/>
    </location>
</feature>
<dbReference type="SUPFAM" id="SSF63411">
    <property type="entry name" value="LuxS/MPP-like metallohydrolase"/>
    <property type="match status" value="2"/>
</dbReference>
<dbReference type="InterPro" id="IPR011765">
    <property type="entry name" value="Pept_M16_N"/>
</dbReference>
<feature type="domain" description="Peptidase M16 C-terminal" evidence="2">
    <location>
        <begin position="182"/>
        <end position="361"/>
    </location>
</feature>
<accession>A0A2P7Q114</accession>
<protein>
    <submittedName>
        <fullName evidence="3">Zinc protease</fullName>
    </submittedName>
</protein>
<proteinExistence type="predicted"/>
<comment type="caution">
    <text evidence="3">The sequence shown here is derived from an EMBL/GenBank/DDBJ whole genome shotgun (WGS) entry which is preliminary data.</text>
</comment>
<evidence type="ECO:0000313" key="3">
    <source>
        <dbReference type="EMBL" id="PSJ31663.1"/>
    </source>
</evidence>
<dbReference type="AlphaFoldDB" id="A0A2P7Q114"/>
<evidence type="ECO:0000259" key="2">
    <source>
        <dbReference type="Pfam" id="PF05193"/>
    </source>
</evidence>
<reference evidence="3" key="1">
    <citation type="thesis" date="2015" institute="Rutgers" country="The State University of New Jersey, 14 College Farm Rd., New Brunswick, NJ, USA">
        <title>Ammonia toxicity in bacteria and its implications for treatment of and resource recovery from highly nitrogenous organic wastes.</title>
        <authorList>
            <person name="Luther A.K."/>
        </authorList>
    </citation>
    <scope>NUCLEOTIDE SEQUENCE</scope>
    <source>
        <strain evidence="3">RT-10B</strain>
    </source>
</reference>
<dbReference type="GO" id="GO:0008233">
    <property type="term" value="F:peptidase activity"/>
    <property type="evidence" value="ECO:0007669"/>
    <property type="project" value="UniProtKB-KW"/>
</dbReference>
<organism evidence="3 4">
    <name type="scientific">Peptostreptococcus russellii</name>
    <dbReference type="NCBI Taxonomy" id="215200"/>
    <lineage>
        <taxon>Bacteria</taxon>
        <taxon>Bacillati</taxon>
        <taxon>Bacillota</taxon>
        <taxon>Clostridia</taxon>
        <taxon>Peptostreptococcales</taxon>
        <taxon>Peptostreptococcaceae</taxon>
        <taxon>Peptostreptococcus</taxon>
    </lineage>
</organism>
<dbReference type="GO" id="GO:0006508">
    <property type="term" value="P:proteolysis"/>
    <property type="evidence" value="ECO:0007669"/>
    <property type="project" value="UniProtKB-KW"/>
</dbReference>
<dbReference type="PANTHER" id="PTHR11851:SF134">
    <property type="entry name" value="ZINC-DEPENDENT PROTEASE"/>
    <property type="match status" value="1"/>
</dbReference>